<protein>
    <submittedName>
        <fullName evidence="1">Uncharacterized protein</fullName>
    </submittedName>
</protein>
<keyword evidence="2" id="KW-1185">Reference proteome</keyword>
<reference evidence="2" key="2">
    <citation type="journal article" date="2018" name="Mol. Plant Microbe Interact.">
        <title>Genome sequence resources for the wheat stripe rust pathogen (Puccinia striiformis f. sp. tritici) and the barley stripe rust pathogen (Puccinia striiformis f. sp. hordei).</title>
        <authorList>
            <person name="Xia C."/>
            <person name="Wang M."/>
            <person name="Yin C."/>
            <person name="Cornejo O.E."/>
            <person name="Hulbert S.H."/>
            <person name="Chen X."/>
        </authorList>
    </citation>
    <scope>NUCLEOTIDE SEQUENCE [LARGE SCALE GENOMIC DNA]</scope>
    <source>
        <strain evidence="2">93-210</strain>
    </source>
</reference>
<organism evidence="1 2">
    <name type="scientific">Puccinia striiformis f. sp. tritici</name>
    <dbReference type="NCBI Taxonomy" id="168172"/>
    <lineage>
        <taxon>Eukaryota</taxon>
        <taxon>Fungi</taxon>
        <taxon>Dikarya</taxon>
        <taxon>Basidiomycota</taxon>
        <taxon>Pucciniomycotina</taxon>
        <taxon>Pucciniomycetes</taxon>
        <taxon>Pucciniales</taxon>
        <taxon>Pucciniaceae</taxon>
        <taxon>Puccinia</taxon>
    </lineage>
</organism>
<accession>A0ACC0ENF7</accession>
<gene>
    <name evidence="1" type="ORF">MJO28_005802</name>
</gene>
<evidence type="ECO:0000313" key="1">
    <source>
        <dbReference type="EMBL" id="KAI7955402.1"/>
    </source>
</evidence>
<reference evidence="1 2" key="3">
    <citation type="journal article" date="2022" name="Microbiol. Spectr.">
        <title>Folding features and dynamics of 3D genome architecture in plant fungal pathogens.</title>
        <authorList>
            <person name="Xia C."/>
        </authorList>
    </citation>
    <scope>NUCLEOTIDE SEQUENCE [LARGE SCALE GENOMIC DNA]</scope>
    <source>
        <strain evidence="1 2">93-210</strain>
    </source>
</reference>
<comment type="caution">
    <text evidence="1">The sequence shown here is derived from an EMBL/GenBank/DDBJ whole genome shotgun (WGS) entry which is preliminary data.</text>
</comment>
<sequence>MQGQPQTEGKDRLGSPPPYIPPIHHGINHSDDTSLAGSSSDGWMARYRTRRSICRPELKEVKEYTDRWMAAYESGQVPPLPQDEEDPEEWFGIEEGPAIGNNDQDQDDGGGWTVVSRGGQHGRSATTTISTQPQSKARGADPYAQSSMADRDASAAVKVMKRNFAKTLSAHEIDEEDQSSNKKRRGGQLNPNFYRASNPKNLKKHRFILPLKRPDSGDHPFRLKAPL</sequence>
<dbReference type="Proteomes" id="UP001060170">
    <property type="component" value="Chromosome 5"/>
</dbReference>
<evidence type="ECO:0000313" key="2">
    <source>
        <dbReference type="Proteomes" id="UP001060170"/>
    </source>
</evidence>
<reference evidence="2" key="1">
    <citation type="journal article" date="2018" name="BMC Genomics">
        <title>Genomic insights into host adaptation between the wheat stripe rust pathogen (Puccinia striiformis f. sp. tritici) and the barley stripe rust pathogen (Puccinia striiformis f. sp. hordei).</title>
        <authorList>
            <person name="Xia C."/>
            <person name="Wang M."/>
            <person name="Yin C."/>
            <person name="Cornejo O.E."/>
            <person name="Hulbert S.H."/>
            <person name="Chen X."/>
        </authorList>
    </citation>
    <scope>NUCLEOTIDE SEQUENCE [LARGE SCALE GENOMIC DNA]</scope>
    <source>
        <strain evidence="2">93-210</strain>
    </source>
</reference>
<proteinExistence type="predicted"/>
<name>A0ACC0ENF7_9BASI</name>
<dbReference type="EMBL" id="CM045869">
    <property type="protein sequence ID" value="KAI7955402.1"/>
    <property type="molecule type" value="Genomic_DNA"/>
</dbReference>